<proteinExistence type="predicted"/>
<evidence type="ECO:0000313" key="2">
    <source>
        <dbReference type="Proteomes" id="UP001184614"/>
    </source>
</evidence>
<reference evidence="1 2" key="1">
    <citation type="submission" date="2023-07" db="EMBL/GenBank/DDBJ databases">
        <title>Sorghum-associated microbial communities from plants grown in Nebraska, USA.</title>
        <authorList>
            <person name="Schachtman D."/>
        </authorList>
    </citation>
    <scope>NUCLEOTIDE SEQUENCE [LARGE SCALE GENOMIC DNA]</scope>
    <source>
        <strain evidence="1 2">DS1730</strain>
    </source>
</reference>
<protein>
    <submittedName>
        <fullName evidence="1">Uncharacterized protein</fullName>
    </submittedName>
</protein>
<dbReference type="Proteomes" id="UP001184614">
    <property type="component" value="Unassembled WGS sequence"/>
</dbReference>
<gene>
    <name evidence="1" type="ORF">J2782_000770</name>
</gene>
<name>A0ABU1M4S1_9HYPH</name>
<accession>A0ABU1M4S1</accession>
<keyword evidence="2" id="KW-1185">Reference proteome</keyword>
<dbReference type="EMBL" id="JAVDQT010000001">
    <property type="protein sequence ID" value="MDR6431065.1"/>
    <property type="molecule type" value="Genomic_DNA"/>
</dbReference>
<sequence length="33" mass="4158">MKWFALWMNIVFYPQYNRLVIMGNGKWKWEPLP</sequence>
<organism evidence="1 2">
    <name type="scientific">Brucella pseudogrignonensis</name>
    <dbReference type="NCBI Taxonomy" id="419475"/>
    <lineage>
        <taxon>Bacteria</taxon>
        <taxon>Pseudomonadati</taxon>
        <taxon>Pseudomonadota</taxon>
        <taxon>Alphaproteobacteria</taxon>
        <taxon>Hyphomicrobiales</taxon>
        <taxon>Brucellaceae</taxon>
        <taxon>Brucella/Ochrobactrum group</taxon>
        <taxon>Brucella</taxon>
    </lineage>
</organism>
<comment type="caution">
    <text evidence="1">The sequence shown here is derived from an EMBL/GenBank/DDBJ whole genome shotgun (WGS) entry which is preliminary data.</text>
</comment>
<evidence type="ECO:0000313" key="1">
    <source>
        <dbReference type="EMBL" id="MDR6431065.1"/>
    </source>
</evidence>